<dbReference type="InterPro" id="IPR026992">
    <property type="entry name" value="DIOX_N"/>
</dbReference>
<evidence type="ECO:0000259" key="5">
    <source>
        <dbReference type="PROSITE" id="PS51471"/>
    </source>
</evidence>
<accession>A0ABC8U2V7</accession>
<evidence type="ECO:0000313" key="7">
    <source>
        <dbReference type="Proteomes" id="UP001642360"/>
    </source>
</evidence>
<protein>
    <recommendedName>
        <fullName evidence="5">Fe2OG dioxygenase domain-containing protein</fullName>
    </recommendedName>
</protein>
<evidence type="ECO:0000256" key="4">
    <source>
        <dbReference type="RuleBase" id="RU003682"/>
    </source>
</evidence>
<organism evidence="6 7">
    <name type="scientific">Ilex paraguariensis</name>
    <name type="common">yerba mate</name>
    <dbReference type="NCBI Taxonomy" id="185542"/>
    <lineage>
        <taxon>Eukaryota</taxon>
        <taxon>Viridiplantae</taxon>
        <taxon>Streptophyta</taxon>
        <taxon>Embryophyta</taxon>
        <taxon>Tracheophyta</taxon>
        <taxon>Spermatophyta</taxon>
        <taxon>Magnoliopsida</taxon>
        <taxon>eudicotyledons</taxon>
        <taxon>Gunneridae</taxon>
        <taxon>Pentapetalae</taxon>
        <taxon>asterids</taxon>
        <taxon>campanulids</taxon>
        <taxon>Aquifoliales</taxon>
        <taxon>Aquifoliaceae</taxon>
        <taxon>Ilex</taxon>
    </lineage>
</organism>
<keyword evidence="7" id="KW-1185">Reference proteome</keyword>
<comment type="similarity">
    <text evidence="1 4">Belongs to the iron/ascorbate-dependent oxidoreductase family.</text>
</comment>
<dbReference type="Pfam" id="PF14226">
    <property type="entry name" value="DIOX_N"/>
    <property type="match status" value="1"/>
</dbReference>
<evidence type="ECO:0000256" key="1">
    <source>
        <dbReference type="ARBA" id="ARBA00008056"/>
    </source>
</evidence>
<dbReference type="InterPro" id="IPR005123">
    <property type="entry name" value="Oxoglu/Fe-dep_dioxygenase_dom"/>
</dbReference>
<dbReference type="Proteomes" id="UP001642360">
    <property type="component" value="Unassembled WGS sequence"/>
</dbReference>
<dbReference type="EMBL" id="CAUOFW020006280">
    <property type="protein sequence ID" value="CAK9174072.1"/>
    <property type="molecule type" value="Genomic_DNA"/>
</dbReference>
<keyword evidence="4" id="KW-0560">Oxidoreductase</keyword>
<dbReference type="InterPro" id="IPR050295">
    <property type="entry name" value="Plant_2OG-oxidoreductases"/>
</dbReference>
<keyword evidence="3 4" id="KW-0408">Iron</keyword>
<dbReference type="GO" id="GO:0046872">
    <property type="term" value="F:metal ion binding"/>
    <property type="evidence" value="ECO:0007669"/>
    <property type="project" value="UniProtKB-KW"/>
</dbReference>
<gene>
    <name evidence="6" type="ORF">ILEXP_LOCUS43808</name>
</gene>
<comment type="caution">
    <text evidence="6">The sequence shown here is derived from an EMBL/GenBank/DDBJ whole genome shotgun (WGS) entry which is preliminary data.</text>
</comment>
<name>A0ABC8U2V7_9AQUA</name>
<feature type="domain" description="Fe2OG dioxygenase" evidence="5">
    <location>
        <begin position="213"/>
        <end position="313"/>
    </location>
</feature>
<evidence type="ECO:0000256" key="3">
    <source>
        <dbReference type="ARBA" id="ARBA00023004"/>
    </source>
</evidence>
<keyword evidence="2 4" id="KW-0479">Metal-binding</keyword>
<dbReference type="GO" id="GO:0016705">
    <property type="term" value="F:oxidoreductase activity, acting on paired donors, with incorporation or reduction of molecular oxygen"/>
    <property type="evidence" value="ECO:0007669"/>
    <property type="project" value="UniProtKB-ARBA"/>
</dbReference>
<sequence length="367" mass="40651">MATAAPTQFAMATSNVQPSNVTSVKTLTETADLKTIPSIYAYTPTNPNEADVFEDEVSIPVIDFSLLTSAIPEQRSKAIQDLDKACQDWGFFMVVNHGVPESLLKGIISASNEFFNLTEEEKKEFAGKNILDPIRCGTSLSTSNGKIFLWRDFVKLVVQPDQFHAPHKPIGFSEVALEYCNSGRRIVRELLKAISESLGLDNDYVEKTLNLDSSAQVFSANLYPPCPQPELAMGLPPHSDHGLFTLLIQNDVPGLQVQHNGKWVTINPLPNSFLVNTADQLEIFSNGKYKTLMHRAILNNKVARISIAMANGPSFEATVGPASKLVDSENHPAAYRPMNYKEYVEQQQLQSLGKTILDHVRIEFQSK</sequence>
<dbReference type="FunFam" id="2.60.120.330:FF:000134">
    <property type="entry name" value="Uncharacterized protein"/>
    <property type="match status" value="1"/>
</dbReference>
<dbReference type="InterPro" id="IPR044861">
    <property type="entry name" value="IPNS-like_FE2OG_OXY"/>
</dbReference>
<dbReference type="AlphaFoldDB" id="A0ABC8U2V7"/>
<dbReference type="SUPFAM" id="SSF51197">
    <property type="entry name" value="Clavaminate synthase-like"/>
    <property type="match status" value="1"/>
</dbReference>
<dbReference type="InterPro" id="IPR027443">
    <property type="entry name" value="IPNS-like_sf"/>
</dbReference>
<evidence type="ECO:0000256" key="2">
    <source>
        <dbReference type="ARBA" id="ARBA00022723"/>
    </source>
</evidence>
<dbReference type="Pfam" id="PF03171">
    <property type="entry name" value="2OG-FeII_Oxy"/>
    <property type="match status" value="1"/>
</dbReference>
<proteinExistence type="inferred from homology"/>
<dbReference type="Gene3D" id="2.60.120.330">
    <property type="entry name" value="B-lactam Antibiotic, Isopenicillin N Synthase, Chain"/>
    <property type="match status" value="1"/>
</dbReference>
<reference evidence="6 7" key="1">
    <citation type="submission" date="2024-02" db="EMBL/GenBank/DDBJ databases">
        <authorList>
            <person name="Vignale AGUSTIN F."/>
            <person name="Sosa J E."/>
            <person name="Modenutti C."/>
        </authorList>
    </citation>
    <scope>NUCLEOTIDE SEQUENCE [LARGE SCALE GENOMIC DNA]</scope>
</reference>
<dbReference type="PROSITE" id="PS51471">
    <property type="entry name" value="FE2OG_OXY"/>
    <property type="match status" value="1"/>
</dbReference>
<evidence type="ECO:0000313" key="6">
    <source>
        <dbReference type="EMBL" id="CAK9174072.1"/>
    </source>
</evidence>
<dbReference type="PANTHER" id="PTHR47991">
    <property type="entry name" value="OXOGLUTARATE/IRON-DEPENDENT DIOXYGENASE"/>
    <property type="match status" value="1"/>
</dbReference>